<dbReference type="PANTHER" id="PTHR45953:SF1">
    <property type="entry name" value="IDURONATE 2-SULFATASE"/>
    <property type="match status" value="1"/>
</dbReference>
<dbReference type="Gene3D" id="3.40.720.10">
    <property type="entry name" value="Alkaline Phosphatase, subunit A"/>
    <property type="match status" value="1"/>
</dbReference>
<dbReference type="AlphaFoldDB" id="A0A1Y1CDP9"/>
<dbReference type="GO" id="GO:0005737">
    <property type="term" value="C:cytoplasm"/>
    <property type="evidence" value="ECO:0007669"/>
    <property type="project" value="TreeGrafter"/>
</dbReference>
<evidence type="ECO:0000313" key="10">
    <source>
        <dbReference type="Proteomes" id="UP000218267"/>
    </source>
</evidence>
<evidence type="ECO:0000259" key="8">
    <source>
        <dbReference type="Pfam" id="PF00884"/>
    </source>
</evidence>
<dbReference type="EMBL" id="AP018042">
    <property type="protein sequence ID" value="BAX78440.1"/>
    <property type="molecule type" value="Genomic_DNA"/>
</dbReference>
<dbReference type="InterPro" id="IPR035874">
    <property type="entry name" value="IDS"/>
</dbReference>
<feature type="chain" id="PRO_5012056009" evidence="7">
    <location>
        <begin position="25"/>
        <end position="479"/>
    </location>
</feature>
<dbReference type="GO" id="GO:0046872">
    <property type="term" value="F:metal ion binding"/>
    <property type="evidence" value="ECO:0007669"/>
    <property type="project" value="UniProtKB-KW"/>
</dbReference>
<feature type="domain" description="Sulfatase N-terminal" evidence="8">
    <location>
        <begin position="34"/>
        <end position="394"/>
    </location>
</feature>
<evidence type="ECO:0000256" key="1">
    <source>
        <dbReference type="ARBA" id="ARBA00001913"/>
    </source>
</evidence>
<dbReference type="PROSITE" id="PS00523">
    <property type="entry name" value="SULFATASE_1"/>
    <property type="match status" value="1"/>
</dbReference>
<evidence type="ECO:0000256" key="6">
    <source>
        <dbReference type="ARBA" id="ARBA00022837"/>
    </source>
</evidence>
<keyword evidence="10" id="KW-1185">Reference proteome</keyword>
<evidence type="ECO:0000256" key="7">
    <source>
        <dbReference type="SAM" id="SignalP"/>
    </source>
</evidence>
<keyword evidence="5" id="KW-0378">Hydrolase</keyword>
<evidence type="ECO:0000256" key="3">
    <source>
        <dbReference type="ARBA" id="ARBA00022723"/>
    </source>
</evidence>
<dbReference type="PANTHER" id="PTHR45953">
    <property type="entry name" value="IDURONATE 2-SULFATASE"/>
    <property type="match status" value="1"/>
</dbReference>
<reference evidence="9 10" key="1">
    <citation type="journal article" date="2018" name="Mar. Genomics">
        <title>Complete genome sequence of Marinifilaceae bacterium strain SPP2, isolated from the Antarctic marine sediment.</title>
        <authorList>
            <person name="Watanabe M."/>
            <person name="Kojima H."/>
            <person name="Fukui M."/>
        </authorList>
    </citation>
    <scope>NUCLEOTIDE SEQUENCE [LARGE SCALE GENOMIC DNA]</scope>
    <source>
        <strain evidence="9 10">SPP2</strain>
    </source>
</reference>
<evidence type="ECO:0000256" key="4">
    <source>
        <dbReference type="ARBA" id="ARBA00022729"/>
    </source>
</evidence>
<reference evidence="10" key="2">
    <citation type="journal article" date="2020" name="Antonie Van Leeuwenhoek">
        <title>Labilibaculum antarcticum sp. nov., a novel facultative anaerobic, psychrotorelant bacterium isolated from marine sediment of Antarctica.</title>
        <authorList>
            <person name="Watanabe M."/>
            <person name="Kojima H."/>
            <person name="Fukui M."/>
        </authorList>
    </citation>
    <scope>NUCLEOTIDE SEQUENCE [LARGE SCALE GENOMIC DNA]</scope>
    <source>
        <strain evidence="10">SPP2</strain>
    </source>
</reference>
<dbReference type="InterPro" id="IPR017850">
    <property type="entry name" value="Alkaline_phosphatase_core_sf"/>
</dbReference>
<dbReference type="GO" id="GO:0004423">
    <property type="term" value="F:iduronate-2-sulfatase activity"/>
    <property type="evidence" value="ECO:0007669"/>
    <property type="project" value="InterPro"/>
</dbReference>
<feature type="signal peptide" evidence="7">
    <location>
        <begin position="1"/>
        <end position="24"/>
    </location>
</feature>
<dbReference type="Pfam" id="PF00884">
    <property type="entry name" value="Sulfatase"/>
    <property type="match status" value="1"/>
</dbReference>
<accession>A0A1Y1CDP9</accession>
<keyword evidence="4 7" id="KW-0732">Signal</keyword>
<proteinExistence type="inferred from homology"/>
<evidence type="ECO:0000256" key="5">
    <source>
        <dbReference type="ARBA" id="ARBA00022801"/>
    </source>
</evidence>
<dbReference type="InterPro" id="IPR000917">
    <property type="entry name" value="Sulfatase_N"/>
</dbReference>
<dbReference type="InterPro" id="IPR024607">
    <property type="entry name" value="Sulfatase_CS"/>
</dbReference>
<comment type="similarity">
    <text evidence="2">Belongs to the sulfatase family.</text>
</comment>
<keyword evidence="6" id="KW-0106">Calcium</keyword>
<evidence type="ECO:0000256" key="2">
    <source>
        <dbReference type="ARBA" id="ARBA00008779"/>
    </source>
</evidence>
<gene>
    <name evidence="9" type="ORF">ALGA_0045</name>
</gene>
<dbReference type="KEGG" id="mbas:ALGA_0045"/>
<protein>
    <submittedName>
        <fullName evidence="9">Iduronate-2-sulfatase</fullName>
    </submittedName>
</protein>
<sequence>MKTIKMKNKHILFALFFCALLFFQCSKPSKEGKQNVLLICIDDLRPELKCFGAEYISSPNIDRLAANGVSFQKHFVNAPSCGPSRYTLLTGQYGPANNNALFLRANKIAKGIETIHPSMPEWFKTHGYATVSVGKVSHHPGGRGGSDWNDSTIIEVPKAWDKHLMPIAEWEHPRGMMHGLAHGEVRIKAGDMDVFQTVEGDDNIYPDGAITNEALKQLRVLSTDEEKPFFLAVGIIKPHLPFGAPKSYFDLYEGVKFPSIEHPQKPEGKTTWHSSGEFMNYNRWGKDPNKDMAFADEVRRHYAACVSYADAQVGKILEELKRTGADKNTIVVLWGDHGWHLGEHAIWGKHSLFEESLHSPMIIYYPGMKHEGYKTNAIVETLDIFPTLCDLTGVEIPEFVQGVSLKEILEYPNTTGHSAVAYTNEASTIRTATHRMTLHKDGFVELYDHTTSENETKNVADKHLELVKELKNELAAKMQ</sequence>
<evidence type="ECO:0000313" key="9">
    <source>
        <dbReference type="EMBL" id="BAX78440.1"/>
    </source>
</evidence>
<name>A0A1Y1CDP9_9BACT</name>
<dbReference type="Proteomes" id="UP000218267">
    <property type="component" value="Chromosome"/>
</dbReference>
<comment type="cofactor">
    <cofactor evidence="1">
        <name>Ca(2+)</name>
        <dbReference type="ChEBI" id="CHEBI:29108"/>
    </cofactor>
</comment>
<keyword evidence="3" id="KW-0479">Metal-binding</keyword>
<dbReference type="SUPFAM" id="SSF53649">
    <property type="entry name" value="Alkaline phosphatase-like"/>
    <property type="match status" value="1"/>
</dbReference>
<organism evidence="9 10">
    <name type="scientific">Labilibaculum antarcticum</name>
    <dbReference type="NCBI Taxonomy" id="1717717"/>
    <lineage>
        <taxon>Bacteria</taxon>
        <taxon>Pseudomonadati</taxon>
        <taxon>Bacteroidota</taxon>
        <taxon>Bacteroidia</taxon>
        <taxon>Marinilabiliales</taxon>
        <taxon>Marinifilaceae</taxon>
        <taxon>Labilibaculum</taxon>
    </lineage>
</organism>
<dbReference type="CDD" id="cd16030">
    <property type="entry name" value="iduronate-2-sulfatase"/>
    <property type="match status" value="1"/>
</dbReference>